<dbReference type="Proteomes" id="UP001589710">
    <property type="component" value="Unassembled WGS sequence"/>
</dbReference>
<organism evidence="2 3">
    <name type="scientific">Streptomyces yanii</name>
    <dbReference type="NCBI Taxonomy" id="78510"/>
    <lineage>
        <taxon>Bacteria</taxon>
        <taxon>Bacillati</taxon>
        <taxon>Actinomycetota</taxon>
        <taxon>Actinomycetes</taxon>
        <taxon>Kitasatosporales</taxon>
        <taxon>Streptomycetaceae</taxon>
        <taxon>Streptomyces</taxon>
    </lineage>
</organism>
<comment type="caution">
    <text evidence="2">The sequence shown here is derived from an EMBL/GenBank/DDBJ whole genome shotgun (WGS) entry which is preliminary data.</text>
</comment>
<evidence type="ECO:0000313" key="2">
    <source>
        <dbReference type="EMBL" id="MFB9571491.1"/>
    </source>
</evidence>
<evidence type="ECO:0000256" key="1">
    <source>
        <dbReference type="SAM" id="MobiDB-lite"/>
    </source>
</evidence>
<feature type="region of interest" description="Disordered" evidence="1">
    <location>
        <begin position="1"/>
        <end position="38"/>
    </location>
</feature>
<evidence type="ECO:0000313" key="3">
    <source>
        <dbReference type="Proteomes" id="UP001589710"/>
    </source>
</evidence>
<gene>
    <name evidence="2" type="ORF">ACFFTL_03840</name>
</gene>
<proteinExistence type="predicted"/>
<name>A0ABV5R2C1_9ACTN</name>
<accession>A0ABV5R2C1</accession>
<dbReference type="RefSeq" id="WP_345515043.1">
    <property type="nucleotide sequence ID" value="NZ_BAAAXD010000030.1"/>
</dbReference>
<keyword evidence="3" id="KW-1185">Reference proteome</keyword>
<sequence length="133" mass="13482">MPARAAWCASGTAAAPASGAAASPNGPGTRTGPSAPLPEGYHRVHDPAGFSRAVPNGFTRSTDDKRVFCLSADQAFRVGTGVQTPVSSGPLGAMRIADAFDAAPDSFAAARRGLRSAAAVVRPRAGRPVRLGR</sequence>
<dbReference type="EMBL" id="JBHMCG010000015">
    <property type="protein sequence ID" value="MFB9571491.1"/>
    <property type="molecule type" value="Genomic_DNA"/>
</dbReference>
<reference evidence="2 3" key="1">
    <citation type="submission" date="2024-09" db="EMBL/GenBank/DDBJ databases">
        <authorList>
            <person name="Sun Q."/>
            <person name="Mori K."/>
        </authorList>
    </citation>
    <scope>NUCLEOTIDE SEQUENCE [LARGE SCALE GENOMIC DNA]</scope>
    <source>
        <strain evidence="2 3">JCM 3331</strain>
    </source>
</reference>
<protein>
    <submittedName>
        <fullName evidence="2">Uncharacterized protein</fullName>
    </submittedName>
</protein>
<feature type="compositionally biased region" description="Low complexity" evidence="1">
    <location>
        <begin position="1"/>
        <end position="28"/>
    </location>
</feature>